<protein>
    <recommendedName>
        <fullName evidence="2">Zn(2)-C6 fungal-type domain-containing protein</fullName>
    </recommendedName>
</protein>
<dbReference type="InterPro" id="IPR001138">
    <property type="entry name" value="Zn2Cys6_DnaBD"/>
</dbReference>
<dbReference type="EMBL" id="JAZGSY010000039">
    <property type="protein sequence ID" value="KAL1842571.1"/>
    <property type="molecule type" value="Genomic_DNA"/>
</dbReference>
<organism evidence="3 4">
    <name type="scientific">Humicola insolens</name>
    <name type="common">Soft-rot fungus</name>
    <dbReference type="NCBI Taxonomy" id="85995"/>
    <lineage>
        <taxon>Eukaryota</taxon>
        <taxon>Fungi</taxon>
        <taxon>Dikarya</taxon>
        <taxon>Ascomycota</taxon>
        <taxon>Pezizomycotina</taxon>
        <taxon>Sordariomycetes</taxon>
        <taxon>Sordariomycetidae</taxon>
        <taxon>Sordariales</taxon>
        <taxon>Chaetomiaceae</taxon>
        <taxon>Mycothermus</taxon>
    </lineage>
</organism>
<dbReference type="PROSITE" id="PS00463">
    <property type="entry name" value="ZN2_CY6_FUNGAL_1"/>
    <property type="match status" value="1"/>
</dbReference>
<gene>
    <name evidence="3" type="ORF">VTJ49DRAFT_4854</name>
</gene>
<evidence type="ECO:0000256" key="1">
    <source>
        <dbReference type="ARBA" id="ARBA00023242"/>
    </source>
</evidence>
<keyword evidence="1" id="KW-0539">Nucleus</keyword>
<evidence type="ECO:0000259" key="2">
    <source>
        <dbReference type="PROSITE" id="PS00463"/>
    </source>
</evidence>
<dbReference type="PANTHER" id="PTHR35392:SF3">
    <property type="entry name" value="ZN(2)-C6 FUNGAL-TYPE DOMAIN-CONTAINING PROTEIN"/>
    <property type="match status" value="1"/>
</dbReference>
<accession>A0ABR3VLD3</accession>
<proteinExistence type="predicted"/>
<evidence type="ECO:0000313" key="3">
    <source>
        <dbReference type="EMBL" id="KAL1842571.1"/>
    </source>
</evidence>
<dbReference type="InterPro" id="IPR052973">
    <property type="entry name" value="Fungal_sec-metab_reg_TF"/>
</dbReference>
<evidence type="ECO:0000313" key="4">
    <source>
        <dbReference type="Proteomes" id="UP001583172"/>
    </source>
</evidence>
<name>A0ABR3VLD3_HUMIN</name>
<dbReference type="InterPro" id="IPR036864">
    <property type="entry name" value="Zn2-C6_fun-type_DNA-bd_sf"/>
</dbReference>
<dbReference type="SMART" id="SM00066">
    <property type="entry name" value="GAL4"/>
    <property type="match status" value="1"/>
</dbReference>
<dbReference type="CDD" id="cd00067">
    <property type="entry name" value="GAL4"/>
    <property type="match status" value="1"/>
</dbReference>
<dbReference type="Proteomes" id="UP001583172">
    <property type="component" value="Unassembled WGS sequence"/>
</dbReference>
<dbReference type="SUPFAM" id="SSF57701">
    <property type="entry name" value="Zn2/Cys6 DNA-binding domain"/>
    <property type="match status" value="1"/>
</dbReference>
<dbReference type="Pfam" id="PF00172">
    <property type="entry name" value="Zn_clus"/>
    <property type="match status" value="1"/>
</dbReference>
<reference evidence="3 4" key="1">
    <citation type="journal article" date="2024" name="Commun. Biol.">
        <title>Comparative genomic analysis of thermophilic fungi reveals convergent evolutionary adaptations and gene losses.</title>
        <authorList>
            <person name="Steindorff A.S."/>
            <person name="Aguilar-Pontes M.V."/>
            <person name="Robinson A.J."/>
            <person name="Andreopoulos B."/>
            <person name="LaButti K."/>
            <person name="Kuo A."/>
            <person name="Mondo S."/>
            <person name="Riley R."/>
            <person name="Otillar R."/>
            <person name="Haridas S."/>
            <person name="Lipzen A."/>
            <person name="Grimwood J."/>
            <person name="Schmutz J."/>
            <person name="Clum A."/>
            <person name="Reid I.D."/>
            <person name="Moisan M.C."/>
            <person name="Butler G."/>
            <person name="Nguyen T.T.M."/>
            <person name="Dewar K."/>
            <person name="Conant G."/>
            <person name="Drula E."/>
            <person name="Henrissat B."/>
            <person name="Hansel C."/>
            <person name="Singer S."/>
            <person name="Hutchinson M.I."/>
            <person name="de Vries R.P."/>
            <person name="Natvig D.O."/>
            <person name="Powell A.J."/>
            <person name="Tsang A."/>
            <person name="Grigoriev I.V."/>
        </authorList>
    </citation>
    <scope>NUCLEOTIDE SEQUENCE [LARGE SCALE GENOMIC DNA]</scope>
    <source>
        <strain evidence="3 4">CBS 620.91</strain>
    </source>
</reference>
<keyword evidence="4" id="KW-1185">Reference proteome</keyword>
<comment type="caution">
    <text evidence="3">The sequence shown here is derived from an EMBL/GenBank/DDBJ whole genome shotgun (WGS) entry which is preliminary data.</text>
</comment>
<sequence>MRQIGVCIGCHVRKVRCVLLEGGPCLKCRTLNEPCVPYRSFGGSFEPRVPYSRVTEASVFREQVTPNELVTKRWLSMELVDITDWADDEVRTIQVSLDFVDAPFELKVRRFIPRPTDLLEEIWCDEQGRVRRWPVPPYAIMNMREAAKSMGTALEKNVANYINALIDLRKGVEQTLLWGTYYHAFRHMSRAKTSEERALLADAFRLWMFCRQSSHPDRLVGDEYLGMRQVDDPQSPFKDQVTSPPVLGAQLECIMYTCFLRPLRNQVLDRLVALIQEHHHRVWYTVYLVMFILLHSCSMITNRDHVYATRVGLRSQFANTESIYGLMHGANILLVNFHAAMQGSMPFRLIQDGRLSEVVEKAELTAEQVDFIAWTVSLSTALREKWNEVREKQDRCHDFYWVSQLYDGKWKRAEIR</sequence>
<feature type="domain" description="Zn(2)-C6 fungal-type" evidence="2">
    <location>
        <begin position="6"/>
        <end position="35"/>
    </location>
</feature>
<dbReference type="PANTHER" id="PTHR35392">
    <property type="entry name" value="ZN(II)2CYS6 TRANSCRIPTION FACTOR (EUROFUNG)-RELATED-RELATED"/>
    <property type="match status" value="1"/>
</dbReference>